<sequence>MYQTEADLSNDSLRDWITAMLPGKLNQEDDSNNQRILNIISDIFLAHKNDLLNISDQLRLSKAAGQVLTEIAADYGVTRLDDDDDFLRFQVRLQLLKNHSGVTTNDIKKLIATVLSIDPSVFDIDGTDNPEEIEVTNIPFDFNSGDKAEIKRKILTNAIQSMLPPEYLLKDLQYAVTANKPLYVAVHGQAYPQITVKEMV</sequence>
<dbReference type="EMBL" id="JAVLAM010000006">
    <property type="protein sequence ID" value="MDT7015370.1"/>
    <property type="molecule type" value="Genomic_DNA"/>
</dbReference>
<accession>A0AAW8W9H5</accession>
<dbReference type="AlphaFoldDB" id="A0AAW8W9H5"/>
<organism evidence="1 2">
    <name type="scientific">Levilactobacillus namurensis</name>
    <dbReference type="NCBI Taxonomy" id="380393"/>
    <lineage>
        <taxon>Bacteria</taxon>
        <taxon>Bacillati</taxon>
        <taxon>Bacillota</taxon>
        <taxon>Bacilli</taxon>
        <taxon>Lactobacillales</taxon>
        <taxon>Lactobacillaceae</taxon>
        <taxon>Levilactobacillus</taxon>
    </lineage>
</organism>
<dbReference type="Proteomes" id="UP001254075">
    <property type="component" value="Unassembled WGS sequence"/>
</dbReference>
<protein>
    <recommendedName>
        <fullName evidence="3">Baseplate protein J-like domain-containing protein</fullName>
    </recommendedName>
</protein>
<evidence type="ECO:0000313" key="1">
    <source>
        <dbReference type="EMBL" id="MDT7015370.1"/>
    </source>
</evidence>
<evidence type="ECO:0000313" key="2">
    <source>
        <dbReference type="Proteomes" id="UP001254075"/>
    </source>
</evidence>
<gene>
    <name evidence="1" type="ORF">RI532_13390</name>
</gene>
<evidence type="ECO:0008006" key="3">
    <source>
        <dbReference type="Google" id="ProtNLM"/>
    </source>
</evidence>
<reference evidence="1" key="1">
    <citation type="submission" date="2023-08" db="EMBL/GenBank/DDBJ databases">
        <authorList>
            <person name="Page C.A."/>
            <person name="Perez-Diaz I.M."/>
        </authorList>
    </citation>
    <scope>NUCLEOTIDE SEQUENCE</scope>
    <source>
        <strain evidence="1">3.8.38</strain>
    </source>
</reference>
<comment type="caution">
    <text evidence="1">The sequence shown here is derived from an EMBL/GenBank/DDBJ whole genome shotgun (WGS) entry which is preliminary data.</text>
</comment>
<proteinExistence type="predicted"/>
<dbReference type="RefSeq" id="WP_313845699.1">
    <property type="nucleotide sequence ID" value="NZ_JAVLAM010000006.1"/>
</dbReference>
<name>A0AAW8W9H5_9LACO</name>